<evidence type="ECO:0000256" key="6">
    <source>
        <dbReference type="SAM" id="Phobius"/>
    </source>
</evidence>
<feature type="domain" description="Cytochrome c assembly protein" evidence="7">
    <location>
        <begin position="156"/>
        <end position="367"/>
    </location>
</feature>
<evidence type="ECO:0000256" key="5">
    <source>
        <dbReference type="ARBA" id="ARBA00023136"/>
    </source>
</evidence>
<comment type="caution">
    <text evidence="8">The sequence shown here is derived from an EMBL/GenBank/DDBJ whole genome shotgun (WGS) entry which is preliminary data.</text>
</comment>
<dbReference type="PANTHER" id="PTHR30071">
    <property type="entry name" value="HEME EXPORTER PROTEIN C"/>
    <property type="match status" value="1"/>
</dbReference>
<keyword evidence="5 6" id="KW-0472">Membrane</keyword>
<feature type="transmembrane region" description="Helical" evidence="6">
    <location>
        <begin position="128"/>
        <end position="150"/>
    </location>
</feature>
<accession>A0ABP5ECE3</accession>
<feature type="transmembrane region" description="Helical" evidence="6">
    <location>
        <begin position="186"/>
        <end position="207"/>
    </location>
</feature>
<dbReference type="Pfam" id="PF01578">
    <property type="entry name" value="Cytochrom_C_asm"/>
    <property type="match status" value="1"/>
</dbReference>
<dbReference type="EMBL" id="BAAAPC010000007">
    <property type="protein sequence ID" value="GAA1994170.1"/>
    <property type="molecule type" value="Genomic_DNA"/>
</dbReference>
<dbReference type="Proteomes" id="UP001501585">
    <property type="component" value="Unassembled WGS sequence"/>
</dbReference>
<evidence type="ECO:0000313" key="8">
    <source>
        <dbReference type="EMBL" id="GAA1994170.1"/>
    </source>
</evidence>
<evidence type="ECO:0000256" key="3">
    <source>
        <dbReference type="ARBA" id="ARBA00022748"/>
    </source>
</evidence>
<dbReference type="InterPro" id="IPR017562">
    <property type="entry name" value="Cyt_c_biogenesis_CcsA"/>
</dbReference>
<evidence type="ECO:0000256" key="2">
    <source>
        <dbReference type="ARBA" id="ARBA00022692"/>
    </source>
</evidence>
<name>A0ABP5ECE3_9ACTN</name>
<reference evidence="9" key="1">
    <citation type="journal article" date="2019" name="Int. J. Syst. Evol. Microbiol.">
        <title>The Global Catalogue of Microorganisms (GCM) 10K type strain sequencing project: providing services to taxonomists for standard genome sequencing and annotation.</title>
        <authorList>
            <consortium name="The Broad Institute Genomics Platform"/>
            <consortium name="The Broad Institute Genome Sequencing Center for Infectious Disease"/>
            <person name="Wu L."/>
            <person name="Ma J."/>
        </authorList>
    </citation>
    <scope>NUCLEOTIDE SEQUENCE [LARGE SCALE GENOMIC DNA]</scope>
    <source>
        <strain evidence="9">JCM 15313</strain>
    </source>
</reference>
<feature type="transmembrane region" description="Helical" evidence="6">
    <location>
        <begin position="315"/>
        <end position="334"/>
    </location>
</feature>
<gene>
    <name evidence="8" type="primary">ccsB</name>
    <name evidence="8" type="ORF">GCM10009799_20300</name>
</gene>
<evidence type="ECO:0000256" key="4">
    <source>
        <dbReference type="ARBA" id="ARBA00022989"/>
    </source>
</evidence>
<proteinExistence type="predicted"/>
<keyword evidence="2 6" id="KW-0812">Transmembrane</keyword>
<dbReference type="InterPro" id="IPR002541">
    <property type="entry name" value="Cyt_c_assembly"/>
</dbReference>
<feature type="transmembrane region" description="Helical" evidence="6">
    <location>
        <begin position="22"/>
        <end position="43"/>
    </location>
</feature>
<feature type="transmembrane region" description="Helical" evidence="6">
    <location>
        <begin position="219"/>
        <end position="247"/>
    </location>
</feature>
<organism evidence="8 9">
    <name type="scientific">Nocardiopsis rhodophaea</name>
    <dbReference type="NCBI Taxonomy" id="280238"/>
    <lineage>
        <taxon>Bacteria</taxon>
        <taxon>Bacillati</taxon>
        <taxon>Actinomycetota</taxon>
        <taxon>Actinomycetes</taxon>
        <taxon>Streptosporangiales</taxon>
        <taxon>Nocardiopsidaceae</taxon>
        <taxon>Nocardiopsis</taxon>
    </lineage>
</organism>
<sequence>MMQMLAAEPAVNKNLASISDNLVLAMIVMYAIALFLFVIEAAYGRRETLRGNRLVPVRAGVAAEASTEAAASAVPAASGAVSGGHVPGEGTTSVGGYSAPFDLDDDMTVNVRDQEPEAKASRHVVGKIALALTFAAFAVNLVQIVTRGLAVDRWPWGNMFEFVVALCLCAVTAFLFAAVRYQARYLGMFVLIPVILLLGIAVKWLYTEAGPLIPALDSYWIPIHVSALILASGGFMVSGAAAITYLVSNRTELKRAAGERVTGIAARLPSPELLDRVSHRFILFAFPLWTFGVIAGAIWADEAWGRFWGWDPKEVWSFITWTVYAAYLHARATAGWRGSKATWIGLIGFACLLFNFFGVNYMFSGLHSYA</sequence>
<feature type="transmembrane region" description="Helical" evidence="6">
    <location>
        <begin position="162"/>
        <end position="179"/>
    </location>
</feature>
<keyword evidence="9" id="KW-1185">Reference proteome</keyword>
<dbReference type="NCBIfam" id="TIGR03144">
    <property type="entry name" value="cytochr_II_ccsB"/>
    <property type="match status" value="1"/>
</dbReference>
<keyword evidence="4 6" id="KW-1133">Transmembrane helix</keyword>
<keyword evidence="3" id="KW-0201">Cytochrome c-type biogenesis</keyword>
<dbReference type="InterPro" id="IPR045062">
    <property type="entry name" value="Cyt_c_biogenesis_CcsA/CcmC"/>
</dbReference>
<evidence type="ECO:0000259" key="7">
    <source>
        <dbReference type="Pfam" id="PF01578"/>
    </source>
</evidence>
<evidence type="ECO:0000256" key="1">
    <source>
        <dbReference type="ARBA" id="ARBA00004141"/>
    </source>
</evidence>
<feature type="transmembrane region" description="Helical" evidence="6">
    <location>
        <begin position="341"/>
        <end position="363"/>
    </location>
</feature>
<dbReference type="PANTHER" id="PTHR30071:SF1">
    <property type="entry name" value="CYTOCHROME B_B6 PROTEIN-RELATED"/>
    <property type="match status" value="1"/>
</dbReference>
<protein>
    <submittedName>
        <fullName evidence="8">C-type cytochrome biogenesis protein CcsB</fullName>
    </submittedName>
</protein>
<comment type="subcellular location">
    <subcellularLocation>
        <location evidence="1">Membrane</location>
        <topology evidence="1">Multi-pass membrane protein</topology>
    </subcellularLocation>
</comment>
<feature type="transmembrane region" description="Helical" evidence="6">
    <location>
        <begin position="281"/>
        <end position="300"/>
    </location>
</feature>
<evidence type="ECO:0000313" key="9">
    <source>
        <dbReference type="Proteomes" id="UP001501585"/>
    </source>
</evidence>